<accession>A0AAV3P4P6</accession>
<proteinExistence type="predicted"/>
<comment type="caution">
    <text evidence="1">The sequence shown here is derived from an EMBL/GenBank/DDBJ whole genome shotgun (WGS) entry which is preliminary data.</text>
</comment>
<organism evidence="1 2">
    <name type="scientific">Lithospermum erythrorhizon</name>
    <name type="common">Purple gromwell</name>
    <name type="synonym">Lithospermum officinale var. erythrorhizon</name>
    <dbReference type="NCBI Taxonomy" id="34254"/>
    <lineage>
        <taxon>Eukaryota</taxon>
        <taxon>Viridiplantae</taxon>
        <taxon>Streptophyta</taxon>
        <taxon>Embryophyta</taxon>
        <taxon>Tracheophyta</taxon>
        <taxon>Spermatophyta</taxon>
        <taxon>Magnoliopsida</taxon>
        <taxon>eudicotyledons</taxon>
        <taxon>Gunneridae</taxon>
        <taxon>Pentapetalae</taxon>
        <taxon>asterids</taxon>
        <taxon>lamiids</taxon>
        <taxon>Boraginales</taxon>
        <taxon>Boraginaceae</taxon>
        <taxon>Boraginoideae</taxon>
        <taxon>Lithospermeae</taxon>
        <taxon>Lithospermum</taxon>
    </lineage>
</organism>
<reference evidence="1 2" key="1">
    <citation type="submission" date="2024-01" db="EMBL/GenBank/DDBJ databases">
        <title>The complete chloroplast genome sequence of Lithospermum erythrorhizon: insights into the phylogenetic relationship among Boraginaceae species and the maternal lineages of purple gromwells.</title>
        <authorList>
            <person name="Okada T."/>
            <person name="Watanabe K."/>
        </authorList>
    </citation>
    <scope>NUCLEOTIDE SEQUENCE [LARGE SCALE GENOMIC DNA]</scope>
</reference>
<keyword evidence="2" id="KW-1185">Reference proteome</keyword>
<dbReference type="Proteomes" id="UP001454036">
    <property type="component" value="Unassembled WGS sequence"/>
</dbReference>
<evidence type="ECO:0000313" key="2">
    <source>
        <dbReference type="Proteomes" id="UP001454036"/>
    </source>
</evidence>
<protein>
    <submittedName>
        <fullName evidence="1">Uncharacterized protein</fullName>
    </submittedName>
</protein>
<dbReference type="PANTHER" id="PTHR33181:SF19">
    <property type="entry name" value="OS04G0658200 PROTEIN"/>
    <property type="match status" value="1"/>
</dbReference>
<dbReference type="EMBL" id="BAABME010000749">
    <property type="protein sequence ID" value="GAA0145220.1"/>
    <property type="molecule type" value="Genomic_DNA"/>
</dbReference>
<dbReference type="PANTHER" id="PTHR33181">
    <property type="entry name" value="OS01G0778500 PROTEIN"/>
    <property type="match status" value="1"/>
</dbReference>
<name>A0AAV3P4P6_LITER</name>
<sequence length="92" mass="10599">MEWLQKMVSPVKKLWNAASSSVKSPKNGGGLLKLRDDIQTCGYQDVQIMWEMLSQTESETINSHLAKKQRPFWRIFVWSDQNRASAFSTNHA</sequence>
<dbReference type="AlphaFoldDB" id="A0AAV3P4P6"/>
<evidence type="ECO:0000313" key="1">
    <source>
        <dbReference type="EMBL" id="GAA0145220.1"/>
    </source>
</evidence>
<gene>
    <name evidence="1" type="ORF">LIER_05464</name>
</gene>